<keyword evidence="1" id="KW-0863">Zinc-finger</keyword>
<dbReference type="InterPro" id="IPR048365">
    <property type="entry name" value="TNP-like_RNaseH_N"/>
</dbReference>
<protein>
    <recommendedName>
        <fullName evidence="2">C3H1-type domain-containing protein</fullName>
    </recommendedName>
</protein>
<name>A0AAV8WI73_9CUCU</name>
<evidence type="ECO:0000256" key="1">
    <source>
        <dbReference type="PROSITE-ProRule" id="PRU00723"/>
    </source>
</evidence>
<evidence type="ECO:0000313" key="3">
    <source>
        <dbReference type="EMBL" id="KAJ8926228.1"/>
    </source>
</evidence>
<dbReference type="PROSITE" id="PS50103">
    <property type="entry name" value="ZF_C3H1"/>
    <property type="match status" value="1"/>
</dbReference>
<dbReference type="InterPro" id="IPR021896">
    <property type="entry name" value="THAP9-like_HTH"/>
</dbReference>
<feature type="zinc finger region" description="C3H1-type" evidence="1">
    <location>
        <begin position="47"/>
        <end position="69"/>
    </location>
</feature>
<dbReference type="PANTHER" id="PTHR33480:SF1">
    <property type="entry name" value="TYR RECOMBINASE DOMAIN-CONTAINING PROTEIN"/>
    <property type="match status" value="1"/>
</dbReference>
<reference evidence="3" key="1">
    <citation type="journal article" date="2023" name="Insect Mol. Biol.">
        <title>Genome sequencing provides insights into the evolution of gene families encoding plant cell wall-degrading enzymes in longhorned beetles.</title>
        <authorList>
            <person name="Shin N.R."/>
            <person name="Okamura Y."/>
            <person name="Kirsch R."/>
            <person name="Pauchet Y."/>
        </authorList>
    </citation>
    <scope>NUCLEOTIDE SEQUENCE</scope>
    <source>
        <strain evidence="3">RBIC_L_NR</strain>
    </source>
</reference>
<organism evidence="3 4">
    <name type="scientific">Rhamnusium bicolor</name>
    <dbReference type="NCBI Taxonomy" id="1586634"/>
    <lineage>
        <taxon>Eukaryota</taxon>
        <taxon>Metazoa</taxon>
        <taxon>Ecdysozoa</taxon>
        <taxon>Arthropoda</taxon>
        <taxon>Hexapoda</taxon>
        <taxon>Insecta</taxon>
        <taxon>Pterygota</taxon>
        <taxon>Neoptera</taxon>
        <taxon>Endopterygota</taxon>
        <taxon>Coleoptera</taxon>
        <taxon>Polyphaga</taxon>
        <taxon>Cucujiformia</taxon>
        <taxon>Chrysomeloidea</taxon>
        <taxon>Cerambycidae</taxon>
        <taxon>Lepturinae</taxon>
        <taxon>Rhagiini</taxon>
        <taxon>Rhamnusium</taxon>
    </lineage>
</organism>
<dbReference type="Pfam" id="PF21787">
    <property type="entry name" value="TNP-like_RNaseH_N"/>
    <property type="match status" value="1"/>
</dbReference>
<feature type="domain" description="C3H1-type" evidence="2">
    <location>
        <begin position="47"/>
        <end position="69"/>
    </location>
</feature>
<comment type="caution">
    <text evidence="3">The sequence shown here is derived from an EMBL/GenBank/DDBJ whole genome shotgun (WGS) entry which is preliminary data.</text>
</comment>
<dbReference type="EMBL" id="JANEYF010005968">
    <property type="protein sequence ID" value="KAJ8926228.1"/>
    <property type="molecule type" value="Genomic_DNA"/>
</dbReference>
<proteinExistence type="predicted"/>
<accession>A0AAV8WI73</accession>
<sequence>MACKPQSNPRYNYWGDTDESVPEELICKQFLTDICDNLCEKYHKFSYCKNFQNGHCGDEENCLNMHVSAVEQWRYRKTLELTRHLLEEQQRSLQFPGIVCRQFRLRNKCDIREICEKKHINMEMAKDRLVCPVCRNECQRGKNTIETIILPVLVNEEITQTRSYDDLLPPESLSRKNIRTECKLTTDKSSNQDIIQAQTHDNIMLASESVLNITHIQQYDSFSASVGDLTKSIETELKPTSTRDASPLIDSNPAPVISNYVMCEYCSFEESTGSKNMKIYPNKQHYCLYCNTLHYKLARHLERRHSSEEDVREATSFEKGTMFCFRMLICASLLLMCPKTCRLGMQLSNYGNYNKSSCQKLKNHLSMVSGSRQRRLFFADIQKKGDFLYNTQNTSTSETIKMRRSFHGHNTSNIVCPYCKGFYSKKNLRNHIRKSCSSKREDKAKRFEAVGLGNVMVSGRSLTMKCHELACDTLKNRIFPIMRDDEVTREITCDKLAVAYGNFLASKYASSRHHDNMIRSKLRLLSRIFLEMKKIDAKITEVMSIFDSTKFNTFFNAVYVIAGLQEGKFKNPSLGPSLVTLILQVASVLEAEAIQMKDLVLEKETQRFCKLVSVRSNSLINKVAMANRTQNQRAKVVVLPKIDDINEFQKRLDVELERCIKVLTDHFHLTTWVMLNKALLVKVMVFNRKRPGDVEKSQIIEYENLQMVDEEHVRHLEGSEKDVGKMCGRYITRGKLDRPAAILLAKTEMEAARLILKHRATAKVDKKNPYLFATPANAAEQFFRAGKALSDFSAEMGFQNKNLTATKLRKHLATVTCTLDKEKQVQVSDFMGHAFNIHQNIYRQRPASQDILEMTQLLQFASGHSKAPNDNSAMENQQSSISSVSQQLLQPTITLQSPVGSNYQVPSTSRQSPILQHLQPTLTLQSSVGSNYQLPSTSRLSPILKDSCRNVVEMPQYVSPTQSSSDELDDLCSVYSPDLAKISEESDISVDKGYRRTNSIKKRKLTKTFKTHRLNRKATWTTPERSAIKEVFENYFIEGNDDVPTLETCQEFELSVDVHNEDVINHTISPIDIDLPSTSTGTQVRTLIDRETQTVSHNKDILLRREVKTLKQKHIFFSGLPLELVLLQKGKEEGVHSGQRRYSPLMKQFAHTLYFYSPKAYNFLRKQFVLPNGRTIRKWLNSLNCHPGILGEVLEFLKKEVHDKPYFKNCALIMDAMSIRKQVLWDNNEGRYFGNIDYGGLIDTDFEMPATEALFLQIVSYTNNFKCPVAYFLTNKTDAYLQTQIIMACLRSLYEVGITVRSITSDGSNVNISTYNNLGCNIEYDELKLHFAHPSNPSVRVYCILDVCHMLKLARNCFAEKI</sequence>
<keyword evidence="1" id="KW-0862">Zinc</keyword>
<dbReference type="GO" id="GO:0008270">
    <property type="term" value="F:zinc ion binding"/>
    <property type="evidence" value="ECO:0007669"/>
    <property type="project" value="UniProtKB-KW"/>
</dbReference>
<dbReference type="PANTHER" id="PTHR33480">
    <property type="entry name" value="SET DOMAIN-CONTAINING PROTEIN-RELATED"/>
    <property type="match status" value="1"/>
</dbReference>
<keyword evidence="1" id="KW-0479">Metal-binding</keyword>
<evidence type="ECO:0000259" key="2">
    <source>
        <dbReference type="PROSITE" id="PS50103"/>
    </source>
</evidence>
<evidence type="ECO:0000313" key="4">
    <source>
        <dbReference type="Proteomes" id="UP001162156"/>
    </source>
</evidence>
<dbReference type="Pfam" id="PF12017">
    <property type="entry name" value="Tnp_P_element"/>
    <property type="match status" value="1"/>
</dbReference>
<gene>
    <name evidence="3" type="ORF">NQ314_021416</name>
</gene>
<keyword evidence="4" id="KW-1185">Reference proteome</keyword>
<dbReference type="InterPro" id="IPR000571">
    <property type="entry name" value="Znf_CCCH"/>
</dbReference>
<dbReference type="Proteomes" id="UP001162156">
    <property type="component" value="Unassembled WGS sequence"/>
</dbReference>